<accession>X1F5S4</accession>
<sequence length="46" mass="5501">DTYWEFKPRFDRWENTTYSQTDVRVENLDLVVKAVDVGIESATRYS</sequence>
<dbReference type="AlphaFoldDB" id="X1F5S4"/>
<name>X1F5S4_9ZZZZ</name>
<evidence type="ECO:0000313" key="1">
    <source>
        <dbReference type="EMBL" id="GAH40297.1"/>
    </source>
</evidence>
<protein>
    <submittedName>
        <fullName evidence="1">Uncharacterized protein</fullName>
    </submittedName>
</protein>
<comment type="caution">
    <text evidence="1">The sequence shown here is derived from an EMBL/GenBank/DDBJ whole genome shotgun (WGS) entry which is preliminary data.</text>
</comment>
<gene>
    <name evidence="1" type="ORF">S03H2_24632</name>
</gene>
<organism evidence="1">
    <name type="scientific">marine sediment metagenome</name>
    <dbReference type="NCBI Taxonomy" id="412755"/>
    <lineage>
        <taxon>unclassified sequences</taxon>
        <taxon>metagenomes</taxon>
        <taxon>ecological metagenomes</taxon>
    </lineage>
</organism>
<feature type="non-terminal residue" evidence="1">
    <location>
        <position position="1"/>
    </location>
</feature>
<reference evidence="1" key="1">
    <citation type="journal article" date="2014" name="Front. Microbiol.">
        <title>High frequency of phylogenetically diverse reductive dehalogenase-homologous genes in deep subseafloor sedimentary metagenomes.</title>
        <authorList>
            <person name="Kawai M."/>
            <person name="Futagami T."/>
            <person name="Toyoda A."/>
            <person name="Takaki Y."/>
            <person name="Nishi S."/>
            <person name="Hori S."/>
            <person name="Arai W."/>
            <person name="Tsubouchi T."/>
            <person name="Morono Y."/>
            <person name="Uchiyama I."/>
            <person name="Ito T."/>
            <person name="Fujiyama A."/>
            <person name="Inagaki F."/>
            <person name="Takami H."/>
        </authorList>
    </citation>
    <scope>NUCLEOTIDE SEQUENCE</scope>
    <source>
        <strain evidence="1">Expedition CK06-06</strain>
    </source>
</reference>
<dbReference type="EMBL" id="BARU01013738">
    <property type="protein sequence ID" value="GAH40297.1"/>
    <property type="molecule type" value="Genomic_DNA"/>
</dbReference>
<proteinExistence type="predicted"/>